<keyword evidence="3" id="KW-1185">Reference proteome</keyword>
<dbReference type="EMBL" id="VTPX01000001">
    <property type="protein sequence ID" value="KAA0020644.1"/>
    <property type="molecule type" value="Genomic_DNA"/>
</dbReference>
<dbReference type="Gene3D" id="3.40.50.1820">
    <property type="entry name" value="alpha/beta hydrolase"/>
    <property type="match status" value="1"/>
</dbReference>
<dbReference type="SUPFAM" id="SSF53474">
    <property type="entry name" value="alpha/beta-Hydrolases"/>
    <property type="match status" value="1"/>
</dbReference>
<dbReference type="Proteomes" id="UP000466024">
    <property type="component" value="Unassembled WGS sequence"/>
</dbReference>
<dbReference type="InterPro" id="IPR029058">
    <property type="entry name" value="AB_hydrolase_fold"/>
</dbReference>
<proteinExistence type="predicted"/>
<name>A0A640WJ67_9GAMM</name>
<dbReference type="RefSeq" id="WP_149433763.1">
    <property type="nucleotide sequence ID" value="NZ_VTPX01000001.1"/>
</dbReference>
<feature type="domain" description="AB hydrolase-1" evidence="1">
    <location>
        <begin position="4"/>
        <end position="232"/>
    </location>
</feature>
<sequence>MTAVFVHGVADTFRIWKGVQRHLKRSDSIALALPGFDSPVPPSFQATKEEYVDWLIDRLERIGEPVDLVGHDWGCILTLRVASLRPDLVRTWAGGSGPVSAAYEWHEFAHIWQTPGVGERWMRSLDIESFSRQLEAFGVPIDEARATVARIDDTMKHCILQLYRSAVNVGAEWEPRLTEMSAPSLIFWGQHDSTTPVEYADRLQKAIDAPDILKLECGHFTPIQCPQAIAAALEDHWAHGNKKMA</sequence>
<evidence type="ECO:0000259" key="1">
    <source>
        <dbReference type="Pfam" id="PF12697"/>
    </source>
</evidence>
<evidence type="ECO:0000313" key="2">
    <source>
        <dbReference type="EMBL" id="KAA0020644.1"/>
    </source>
</evidence>
<dbReference type="PANTHER" id="PTHR43689:SF8">
    <property type="entry name" value="ALPHA_BETA-HYDROLASES SUPERFAMILY PROTEIN"/>
    <property type="match status" value="1"/>
</dbReference>
<accession>A0A640WJ67</accession>
<dbReference type="Pfam" id="PF12697">
    <property type="entry name" value="Abhydrolase_6"/>
    <property type="match status" value="1"/>
</dbReference>
<dbReference type="AlphaFoldDB" id="A0A640WJ67"/>
<dbReference type="PANTHER" id="PTHR43689">
    <property type="entry name" value="HYDROLASE"/>
    <property type="match status" value="1"/>
</dbReference>
<comment type="caution">
    <text evidence="2">The sequence shown here is derived from an EMBL/GenBank/DDBJ whole genome shotgun (WGS) entry which is preliminary data.</text>
</comment>
<gene>
    <name evidence="2" type="ORF">F0A16_02295</name>
</gene>
<keyword evidence="2" id="KW-0378">Hydrolase</keyword>
<dbReference type="InterPro" id="IPR000073">
    <property type="entry name" value="AB_hydrolase_1"/>
</dbReference>
<reference evidence="2 3" key="1">
    <citation type="submission" date="2019-08" db="EMBL/GenBank/DDBJ databases">
        <title>Bioinformatics analysis of the strain L3 and L5.</title>
        <authorList>
            <person name="Li X."/>
        </authorList>
    </citation>
    <scope>NUCLEOTIDE SEQUENCE [LARGE SCALE GENOMIC DNA]</scope>
    <source>
        <strain evidence="2 3">L3</strain>
    </source>
</reference>
<protein>
    <submittedName>
        <fullName evidence="2">Alpha/beta hydrolase</fullName>
    </submittedName>
</protein>
<evidence type="ECO:0000313" key="3">
    <source>
        <dbReference type="Proteomes" id="UP000466024"/>
    </source>
</evidence>
<organism evidence="2 3">
    <name type="scientific">Salinicola corii</name>
    <dbReference type="NCBI Taxonomy" id="2606937"/>
    <lineage>
        <taxon>Bacteria</taxon>
        <taxon>Pseudomonadati</taxon>
        <taxon>Pseudomonadota</taxon>
        <taxon>Gammaproteobacteria</taxon>
        <taxon>Oceanospirillales</taxon>
        <taxon>Halomonadaceae</taxon>
        <taxon>Salinicola</taxon>
    </lineage>
</organism>
<dbReference type="GO" id="GO:0016787">
    <property type="term" value="F:hydrolase activity"/>
    <property type="evidence" value="ECO:0007669"/>
    <property type="project" value="UniProtKB-KW"/>
</dbReference>